<dbReference type="KEGG" id="mech:Q9L42_002940"/>
<reference evidence="2 3" key="1">
    <citation type="journal article" date="2024" name="Microbiology">
        <title>Methylomarinum rosea sp. nov., a novel halophilic methanotrophic bacterium from the hypersaline Lake Elton.</title>
        <authorList>
            <person name="Suleimanov R.Z."/>
            <person name="Oshkin I.Y."/>
            <person name="Danilova O.V."/>
            <person name="Suzina N.E."/>
            <person name="Dedysh S.N."/>
        </authorList>
    </citation>
    <scope>NUCLEOTIDE SEQUENCE [LARGE SCALE GENOMIC DNA]</scope>
    <source>
        <strain evidence="2 3">Ch1-1</strain>
    </source>
</reference>
<evidence type="ECO:0000313" key="1">
    <source>
        <dbReference type="EMBL" id="XBS21090.1"/>
    </source>
</evidence>
<dbReference type="RefSeq" id="WP_305908710.1">
    <property type="nucleotide sequence ID" value="NZ_CP157743.1"/>
</dbReference>
<dbReference type="EMBL" id="CP157743">
    <property type="protein sequence ID" value="XBS22313.1"/>
    <property type="molecule type" value="Genomic_DNA"/>
</dbReference>
<evidence type="ECO:0008006" key="4">
    <source>
        <dbReference type="Google" id="ProtNLM"/>
    </source>
</evidence>
<dbReference type="KEGG" id="mech:Q9L42_009335"/>
<dbReference type="AlphaFoldDB" id="A0AAU7NZA4"/>
<evidence type="ECO:0000313" key="3">
    <source>
        <dbReference type="Proteomes" id="UP001225378"/>
    </source>
</evidence>
<protein>
    <recommendedName>
        <fullName evidence="4">Transposase</fullName>
    </recommendedName>
</protein>
<dbReference type="Proteomes" id="UP001225378">
    <property type="component" value="Chromosome"/>
</dbReference>
<dbReference type="EMBL" id="CP157743">
    <property type="protein sequence ID" value="XBS21090.1"/>
    <property type="molecule type" value="Genomic_DNA"/>
</dbReference>
<accession>A0AAU7NZA4</accession>
<name>A0AAU7NZA4_9GAMM</name>
<sequence>MQQPHSIDTRFEQFVQELPADYQQQAYDFKAFARARKIRSPLQLLQLVMLYCGLDFSLRGCAGEVAQLQGYLSDTAVKKDWRLVFLG</sequence>
<organism evidence="2 3">
    <name type="scientific">Methylomarinum roseum</name>
    <dbReference type="NCBI Taxonomy" id="3067653"/>
    <lineage>
        <taxon>Bacteria</taxon>
        <taxon>Pseudomonadati</taxon>
        <taxon>Pseudomonadota</taxon>
        <taxon>Gammaproteobacteria</taxon>
        <taxon>Methylococcales</taxon>
        <taxon>Methylococcaceae</taxon>
        <taxon>Methylomarinum</taxon>
    </lineage>
</organism>
<keyword evidence="3" id="KW-1185">Reference proteome</keyword>
<proteinExistence type="predicted"/>
<evidence type="ECO:0000313" key="2">
    <source>
        <dbReference type="EMBL" id="XBS22313.1"/>
    </source>
</evidence>
<gene>
    <name evidence="1" type="ORF">Q9L42_002940</name>
    <name evidence="2" type="ORF">Q9L42_009335</name>
</gene>